<sequence>MSRQAINFHEKLELPFRWGARCLIAIAVLNLAAMMLHVCADVIMKYVFNSPIPGTAEIVAYYYIVAAVFLPLPLVELGNKSISVDLFWNNFHAWIQRSSAFLAYGAQVAFFTILALRTGEDALRSLARNELVEGIIPVLIWPGRFFLPAAFWLATFVSVLRMAQVACSPHWRELTSHRGNEEAK</sequence>
<keyword evidence="6 9" id="KW-1133">Transmembrane helix</keyword>
<dbReference type="InterPro" id="IPR007387">
    <property type="entry name" value="TRAP_DctQ"/>
</dbReference>
<reference evidence="11 12" key="1">
    <citation type="submission" date="2019-08" db="EMBL/GenBank/DDBJ databases">
        <title>Bioinformatics analysis of the strain L3 and L5.</title>
        <authorList>
            <person name="Li X."/>
        </authorList>
    </citation>
    <scope>NUCLEOTIDE SEQUENCE [LARGE SCALE GENOMIC DNA]</scope>
    <source>
        <strain evidence="11 12">L5</strain>
    </source>
</reference>
<keyword evidence="3" id="KW-1003">Cell membrane</keyword>
<evidence type="ECO:0000256" key="8">
    <source>
        <dbReference type="ARBA" id="ARBA00038436"/>
    </source>
</evidence>
<evidence type="ECO:0000256" key="2">
    <source>
        <dbReference type="ARBA" id="ARBA00022448"/>
    </source>
</evidence>
<evidence type="ECO:0000313" key="11">
    <source>
        <dbReference type="EMBL" id="KAA0014589.1"/>
    </source>
</evidence>
<keyword evidence="12" id="KW-1185">Reference proteome</keyword>
<comment type="subunit">
    <text evidence="9">The complex comprises the extracytoplasmic solute receptor protein and the two transmembrane proteins.</text>
</comment>
<keyword evidence="2 9" id="KW-0813">Transport</keyword>
<dbReference type="RefSeq" id="WP_149326799.1">
    <property type="nucleotide sequence ID" value="NZ_VTPY01000001.1"/>
</dbReference>
<dbReference type="Proteomes" id="UP000486760">
    <property type="component" value="Unassembled WGS sequence"/>
</dbReference>
<comment type="function">
    <text evidence="9">Part of the tripartite ATP-independent periplasmic (TRAP) transport system.</text>
</comment>
<comment type="subcellular location">
    <subcellularLocation>
        <location evidence="1 9">Cell inner membrane</location>
        <topology evidence="1 9">Multi-pass membrane protein</topology>
    </subcellularLocation>
</comment>
<keyword evidence="7 9" id="KW-0472">Membrane</keyword>
<feature type="transmembrane region" description="Helical" evidence="9">
    <location>
        <begin position="21"/>
        <end position="48"/>
    </location>
</feature>
<keyword evidence="4 9" id="KW-0997">Cell inner membrane</keyword>
<dbReference type="PANTHER" id="PTHR35011:SF10">
    <property type="entry name" value="TRAP TRANSPORTER SMALL PERMEASE PROTEIN"/>
    <property type="match status" value="1"/>
</dbReference>
<evidence type="ECO:0000256" key="1">
    <source>
        <dbReference type="ARBA" id="ARBA00004429"/>
    </source>
</evidence>
<dbReference type="PANTHER" id="PTHR35011">
    <property type="entry name" value="2,3-DIKETO-L-GULONATE TRAP TRANSPORTER SMALL PERMEASE PROTEIN YIAM"/>
    <property type="match status" value="1"/>
</dbReference>
<dbReference type="AlphaFoldDB" id="A0A7V7G2Y0"/>
<dbReference type="GO" id="GO:0015740">
    <property type="term" value="P:C4-dicarboxylate transport"/>
    <property type="evidence" value="ECO:0007669"/>
    <property type="project" value="TreeGrafter"/>
</dbReference>
<feature type="transmembrane region" description="Helical" evidence="9">
    <location>
        <begin position="100"/>
        <end position="119"/>
    </location>
</feature>
<name>A0A7V7G2Y0_9GAMM</name>
<proteinExistence type="inferred from homology"/>
<dbReference type="GO" id="GO:0005886">
    <property type="term" value="C:plasma membrane"/>
    <property type="evidence" value="ECO:0007669"/>
    <property type="project" value="UniProtKB-SubCell"/>
</dbReference>
<comment type="caution">
    <text evidence="11">The sequence shown here is derived from an EMBL/GenBank/DDBJ whole genome shotgun (WGS) entry which is preliminary data.</text>
</comment>
<dbReference type="EMBL" id="VTPY01000001">
    <property type="protein sequence ID" value="KAA0014589.1"/>
    <property type="molecule type" value="Genomic_DNA"/>
</dbReference>
<feature type="transmembrane region" description="Helical" evidence="9">
    <location>
        <begin position="139"/>
        <end position="160"/>
    </location>
</feature>
<evidence type="ECO:0000256" key="5">
    <source>
        <dbReference type="ARBA" id="ARBA00022692"/>
    </source>
</evidence>
<protein>
    <recommendedName>
        <fullName evidence="9">TRAP transporter small permease protein</fullName>
    </recommendedName>
</protein>
<evidence type="ECO:0000256" key="4">
    <source>
        <dbReference type="ARBA" id="ARBA00022519"/>
    </source>
</evidence>
<evidence type="ECO:0000256" key="3">
    <source>
        <dbReference type="ARBA" id="ARBA00022475"/>
    </source>
</evidence>
<organism evidence="11 12">
    <name type="scientific">Billgrantia pellis</name>
    <dbReference type="NCBI Taxonomy" id="2606936"/>
    <lineage>
        <taxon>Bacteria</taxon>
        <taxon>Pseudomonadati</taxon>
        <taxon>Pseudomonadota</taxon>
        <taxon>Gammaproteobacteria</taxon>
        <taxon>Oceanospirillales</taxon>
        <taxon>Halomonadaceae</taxon>
        <taxon>Billgrantia</taxon>
    </lineage>
</organism>
<evidence type="ECO:0000256" key="6">
    <source>
        <dbReference type="ARBA" id="ARBA00022989"/>
    </source>
</evidence>
<evidence type="ECO:0000256" key="7">
    <source>
        <dbReference type="ARBA" id="ARBA00023136"/>
    </source>
</evidence>
<dbReference type="InterPro" id="IPR055348">
    <property type="entry name" value="DctQ"/>
</dbReference>
<feature type="domain" description="Tripartite ATP-independent periplasmic transporters DctQ component" evidence="10">
    <location>
        <begin position="34"/>
        <end position="166"/>
    </location>
</feature>
<accession>A0A7V7G2Y0</accession>
<evidence type="ECO:0000313" key="12">
    <source>
        <dbReference type="Proteomes" id="UP000486760"/>
    </source>
</evidence>
<evidence type="ECO:0000256" key="9">
    <source>
        <dbReference type="RuleBase" id="RU369079"/>
    </source>
</evidence>
<dbReference type="Pfam" id="PF04290">
    <property type="entry name" value="DctQ"/>
    <property type="match status" value="1"/>
</dbReference>
<dbReference type="GO" id="GO:0022857">
    <property type="term" value="F:transmembrane transporter activity"/>
    <property type="evidence" value="ECO:0007669"/>
    <property type="project" value="UniProtKB-UniRule"/>
</dbReference>
<comment type="similarity">
    <text evidence="8 9">Belongs to the TRAP transporter small permease family.</text>
</comment>
<gene>
    <name evidence="11" type="ORF">F0A17_02790</name>
</gene>
<evidence type="ECO:0000259" key="10">
    <source>
        <dbReference type="Pfam" id="PF04290"/>
    </source>
</evidence>
<feature type="transmembrane region" description="Helical" evidence="9">
    <location>
        <begin position="60"/>
        <end position="79"/>
    </location>
</feature>
<keyword evidence="5 9" id="KW-0812">Transmembrane</keyword>